<accession>A0A5N5IT86</accession>
<evidence type="ECO:0000313" key="1">
    <source>
        <dbReference type="EMBL" id="KAB5491434.1"/>
    </source>
</evidence>
<comment type="caution">
    <text evidence="1">The sequence shown here is derived from an EMBL/GenBank/DDBJ whole genome shotgun (WGS) entry which is preliminary data.</text>
</comment>
<dbReference type="AlphaFoldDB" id="A0A5N5IT86"/>
<sequence>MYTNCPDKIGEMAERVFTMGSDHATVLPIYSDHAQNMPMYKYLDMEYRANKRTDLGENAHGFTLKPQGSMIGADK</sequence>
<proteinExistence type="predicted"/>
<dbReference type="EMBL" id="VNIK02000001">
    <property type="protein sequence ID" value="KAB5491434.1"/>
    <property type="molecule type" value="Genomic_DNA"/>
</dbReference>
<organism evidence="1 2">
    <name type="scientific">Flagellimonas hadalis</name>
    <dbReference type="NCBI Taxonomy" id="2597517"/>
    <lineage>
        <taxon>Bacteria</taxon>
        <taxon>Pseudomonadati</taxon>
        <taxon>Bacteroidota</taxon>
        <taxon>Flavobacteriia</taxon>
        <taxon>Flavobacteriales</taxon>
        <taxon>Flavobacteriaceae</taxon>
        <taxon>Flagellimonas</taxon>
    </lineage>
</organism>
<dbReference type="RefSeq" id="WP_151888591.1">
    <property type="nucleotide sequence ID" value="NZ_VNIK02000001.1"/>
</dbReference>
<gene>
    <name evidence="1" type="ORF">FOT42_000350</name>
</gene>
<reference evidence="1" key="1">
    <citation type="submission" date="2019-10" db="EMBL/GenBank/DDBJ databases">
        <title>Muricauda hadale sp. nov., a piezophilic bacterium isolated from hadopelagic water of the Mariana Trench.</title>
        <authorList>
            <person name="Wei Y."/>
        </authorList>
    </citation>
    <scope>NUCLEOTIDE SEQUENCE [LARGE SCALE GENOMIC DNA]</scope>
    <source>
        <strain evidence="1">MT-229</strain>
    </source>
</reference>
<keyword evidence="2" id="KW-1185">Reference proteome</keyword>
<name>A0A5N5IT86_9FLAO</name>
<evidence type="ECO:0000313" key="2">
    <source>
        <dbReference type="Proteomes" id="UP000319204"/>
    </source>
</evidence>
<dbReference type="Proteomes" id="UP000319204">
    <property type="component" value="Unassembled WGS sequence"/>
</dbReference>
<protein>
    <submittedName>
        <fullName evidence="1">Uncharacterized protein</fullName>
    </submittedName>
</protein>